<dbReference type="GeneID" id="92661905"/>
<sequence length="144" mass="15465">MEKGNTPAQNGAIIFWHESNVSHGLTLPAEGSGERANKTVDATNSGIAMSDIPSASTITLKYRKAPDDWVVHSSITFLTTHRPASLDRTQYSYLQGTYSVGDFVSEGLGLKVIAKTGSALLQADMKANHQIDCEVQLSKFPPSA</sequence>
<evidence type="ECO:0000313" key="1">
    <source>
        <dbReference type="EMBL" id="KPM60023.1"/>
    </source>
</evidence>
<dbReference type="Proteomes" id="UP000050437">
    <property type="component" value="Unassembled WGS sequence"/>
</dbReference>
<dbReference type="RefSeq" id="WP_015269394.1">
    <property type="nucleotide sequence ID" value="NZ_LKKS01000124.1"/>
</dbReference>
<proteinExistence type="predicted"/>
<comment type="caution">
    <text evidence="1">The sequence shown here is derived from an EMBL/GenBank/DDBJ whole genome shotgun (WGS) entry which is preliminary data.</text>
</comment>
<organism evidence="1 2">
    <name type="scientific">Pseudomonas putida</name>
    <name type="common">Arthrobacter siderocapsulatus</name>
    <dbReference type="NCBI Taxonomy" id="303"/>
    <lineage>
        <taxon>Bacteria</taxon>
        <taxon>Pseudomonadati</taxon>
        <taxon>Pseudomonadota</taxon>
        <taxon>Gammaproteobacteria</taxon>
        <taxon>Pseudomonadales</taxon>
        <taxon>Pseudomonadaceae</taxon>
        <taxon>Pseudomonas</taxon>
    </lineage>
</organism>
<dbReference type="EMBL" id="LKKS01000124">
    <property type="protein sequence ID" value="KPM60023.1"/>
    <property type="molecule type" value="Genomic_DNA"/>
</dbReference>
<protein>
    <submittedName>
        <fullName evidence="1">Uncharacterized protein</fullName>
    </submittedName>
</protein>
<dbReference type="AlphaFoldDB" id="A0A0P7C2Q1"/>
<reference evidence="1 2" key="1">
    <citation type="submission" date="2015-10" db="EMBL/GenBank/DDBJ databases">
        <title>Pseudomonas putida clinical strains.</title>
        <authorList>
            <person name="Molina L."/>
            <person name="Udaondo Z."/>
        </authorList>
    </citation>
    <scope>NUCLEOTIDE SEQUENCE [LARGE SCALE GENOMIC DNA]</scope>
    <source>
        <strain evidence="1 2">HB13667</strain>
    </source>
</reference>
<accession>A0A0P7C2Q1</accession>
<name>A0A0P7C2Q1_PSEPU</name>
<gene>
    <name evidence="1" type="ORF">HB13667_23005</name>
</gene>
<evidence type="ECO:0000313" key="2">
    <source>
        <dbReference type="Proteomes" id="UP000050437"/>
    </source>
</evidence>